<dbReference type="EC" id="2.1.1.193" evidence="3 12"/>
<dbReference type="InterPro" id="IPR029028">
    <property type="entry name" value="Alpha/beta_knot_MTases"/>
</dbReference>
<evidence type="ECO:0000256" key="1">
    <source>
        <dbReference type="ARBA" id="ARBA00004496"/>
    </source>
</evidence>
<evidence type="ECO:0000259" key="13">
    <source>
        <dbReference type="Pfam" id="PF04452"/>
    </source>
</evidence>
<proteinExistence type="inferred from homology"/>
<dbReference type="InterPro" id="IPR006700">
    <property type="entry name" value="RsmE"/>
</dbReference>
<dbReference type="PANTHER" id="PTHR30027:SF3">
    <property type="entry name" value="16S RRNA (URACIL(1498)-N(3))-METHYLTRANSFERASE"/>
    <property type="match status" value="1"/>
</dbReference>
<dbReference type="InterPro" id="IPR029026">
    <property type="entry name" value="tRNA_m1G_MTases_N"/>
</dbReference>
<keyword evidence="16" id="KW-1185">Reference proteome</keyword>
<dbReference type="Pfam" id="PF04452">
    <property type="entry name" value="Methyltrans_RNA"/>
    <property type="match status" value="1"/>
</dbReference>
<comment type="catalytic activity">
    <reaction evidence="11 12">
        <text>uridine(1498) in 16S rRNA + S-adenosyl-L-methionine = N(3)-methyluridine(1498) in 16S rRNA + S-adenosyl-L-homocysteine + H(+)</text>
        <dbReference type="Rhea" id="RHEA:42920"/>
        <dbReference type="Rhea" id="RHEA-COMP:10283"/>
        <dbReference type="Rhea" id="RHEA-COMP:10284"/>
        <dbReference type="ChEBI" id="CHEBI:15378"/>
        <dbReference type="ChEBI" id="CHEBI:57856"/>
        <dbReference type="ChEBI" id="CHEBI:59789"/>
        <dbReference type="ChEBI" id="CHEBI:65315"/>
        <dbReference type="ChEBI" id="CHEBI:74502"/>
        <dbReference type="EC" id="2.1.1.193"/>
    </reaction>
</comment>
<dbReference type="AlphaFoldDB" id="A0A8J6LJE4"/>
<accession>A0A8J6LJE4</accession>
<dbReference type="GO" id="GO:0005737">
    <property type="term" value="C:cytoplasm"/>
    <property type="evidence" value="ECO:0007669"/>
    <property type="project" value="UniProtKB-SubCell"/>
</dbReference>
<evidence type="ECO:0000259" key="14">
    <source>
        <dbReference type="Pfam" id="PF20260"/>
    </source>
</evidence>
<evidence type="ECO:0000256" key="10">
    <source>
        <dbReference type="ARBA" id="ARBA00025699"/>
    </source>
</evidence>
<evidence type="ECO:0000256" key="8">
    <source>
        <dbReference type="ARBA" id="ARBA00022679"/>
    </source>
</evidence>
<keyword evidence="6 12" id="KW-0698">rRNA processing</keyword>
<reference evidence="15" key="1">
    <citation type="submission" date="2020-06" db="EMBL/GenBank/DDBJ databases">
        <title>Novel chitinolytic bacterium.</title>
        <authorList>
            <person name="Ungkulpasvich U."/>
            <person name="Kosugi A."/>
            <person name="Uke A."/>
        </authorList>
    </citation>
    <scope>NUCLEOTIDE SEQUENCE</scope>
    <source>
        <strain evidence="15">UUS1-1</strain>
    </source>
</reference>
<keyword evidence="9 12" id="KW-0949">S-adenosyl-L-methionine</keyword>
<dbReference type="InterPro" id="IPR015947">
    <property type="entry name" value="PUA-like_sf"/>
</dbReference>
<gene>
    <name evidence="15" type="ORF">G5B42_09530</name>
</gene>
<comment type="similarity">
    <text evidence="2 12">Belongs to the RNA methyltransferase RsmE family.</text>
</comment>
<evidence type="ECO:0000313" key="16">
    <source>
        <dbReference type="Proteomes" id="UP000657177"/>
    </source>
</evidence>
<organism evidence="15 16">
    <name type="scientific">Capillibacterium thermochitinicola</name>
    <dbReference type="NCBI Taxonomy" id="2699427"/>
    <lineage>
        <taxon>Bacteria</taxon>
        <taxon>Bacillati</taxon>
        <taxon>Bacillota</taxon>
        <taxon>Capillibacterium</taxon>
    </lineage>
</organism>
<dbReference type="InterPro" id="IPR046886">
    <property type="entry name" value="RsmE_MTase_dom"/>
</dbReference>
<keyword evidence="5 12" id="KW-0963">Cytoplasm</keyword>
<dbReference type="GO" id="GO:0070042">
    <property type="term" value="F:rRNA (uridine-N3-)-methyltransferase activity"/>
    <property type="evidence" value="ECO:0007669"/>
    <property type="project" value="TreeGrafter"/>
</dbReference>
<evidence type="ECO:0000256" key="3">
    <source>
        <dbReference type="ARBA" id="ARBA00012328"/>
    </source>
</evidence>
<dbReference type="Gene3D" id="3.40.1280.10">
    <property type="match status" value="1"/>
</dbReference>
<evidence type="ECO:0000313" key="15">
    <source>
        <dbReference type="EMBL" id="MBA2133771.1"/>
    </source>
</evidence>
<comment type="caution">
    <text evidence="15">The sequence shown here is derived from an EMBL/GenBank/DDBJ whole genome shotgun (WGS) entry which is preliminary data.</text>
</comment>
<dbReference type="RefSeq" id="WP_181340237.1">
    <property type="nucleotide sequence ID" value="NZ_JAAKDE010000019.1"/>
</dbReference>
<feature type="domain" description="Ribosomal RNA small subunit methyltransferase E PUA-like" evidence="14">
    <location>
        <begin position="22"/>
        <end position="66"/>
    </location>
</feature>
<dbReference type="GO" id="GO:0070475">
    <property type="term" value="P:rRNA base methylation"/>
    <property type="evidence" value="ECO:0007669"/>
    <property type="project" value="TreeGrafter"/>
</dbReference>
<dbReference type="SUPFAM" id="SSF88697">
    <property type="entry name" value="PUA domain-like"/>
    <property type="match status" value="1"/>
</dbReference>
<dbReference type="SUPFAM" id="SSF75217">
    <property type="entry name" value="alpha/beta knot"/>
    <property type="match status" value="1"/>
</dbReference>
<evidence type="ECO:0000256" key="9">
    <source>
        <dbReference type="ARBA" id="ARBA00022691"/>
    </source>
</evidence>
<protein>
    <recommendedName>
        <fullName evidence="4 12">Ribosomal RNA small subunit methyltransferase E</fullName>
        <ecNumber evidence="3 12">2.1.1.193</ecNumber>
    </recommendedName>
</protein>
<evidence type="ECO:0000256" key="5">
    <source>
        <dbReference type="ARBA" id="ARBA00022490"/>
    </source>
</evidence>
<sequence length="260" mass="27907">MPKFFIEPSALRTEDGRQQVTITGEDAHHLGRVLRAQPGDRIKATDGRGNLYEVVLTVVTPETVRGDVLAVGPDQAEPALKITLFQSILKGEKMDWVLQKGTEIGITAFVPFLSARTIARPAPNQYAKKQERWQNIVTAAAKQSGRGLIPKVYPVTPWSAVPSMLAGQFTLVAWEGETTCSLRQALSQREQPTAVQLVIGPEGGFSPEEVAVLVAQGALSVSLGPRILRAETAGPLAAGLLLFHYGALEPAPSTLANNGR</sequence>
<dbReference type="Proteomes" id="UP000657177">
    <property type="component" value="Unassembled WGS sequence"/>
</dbReference>
<evidence type="ECO:0000256" key="2">
    <source>
        <dbReference type="ARBA" id="ARBA00005528"/>
    </source>
</evidence>
<evidence type="ECO:0000256" key="7">
    <source>
        <dbReference type="ARBA" id="ARBA00022603"/>
    </source>
</evidence>
<keyword evidence="7 12" id="KW-0489">Methyltransferase</keyword>
<dbReference type="InterPro" id="IPR046887">
    <property type="entry name" value="RsmE_PUA-like"/>
</dbReference>
<feature type="domain" description="Ribosomal RNA small subunit methyltransferase E methyltransferase" evidence="13">
    <location>
        <begin position="78"/>
        <end position="241"/>
    </location>
</feature>
<dbReference type="CDD" id="cd18084">
    <property type="entry name" value="RsmE-like"/>
    <property type="match status" value="1"/>
</dbReference>
<comment type="subcellular location">
    <subcellularLocation>
        <location evidence="1 12">Cytoplasm</location>
    </subcellularLocation>
</comment>
<dbReference type="NCBIfam" id="TIGR00046">
    <property type="entry name" value="RsmE family RNA methyltransferase"/>
    <property type="match status" value="1"/>
</dbReference>
<keyword evidence="8 12" id="KW-0808">Transferase</keyword>
<dbReference type="PANTHER" id="PTHR30027">
    <property type="entry name" value="RIBOSOMAL RNA SMALL SUBUNIT METHYLTRANSFERASE E"/>
    <property type="match status" value="1"/>
</dbReference>
<evidence type="ECO:0000256" key="12">
    <source>
        <dbReference type="PIRNR" id="PIRNR015601"/>
    </source>
</evidence>
<dbReference type="NCBIfam" id="NF008692">
    <property type="entry name" value="PRK11713.1-5"/>
    <property type="match status" value="1"/>
</dbReference>
<dbReference type="EMBL" id="JAAKDE010000019">
    <property type="protein sequence ID" value="MBA2133771.1"/>
    <property type="molecule type" value="Genomic_DNA"/>
</dbReference>
<dbReference type="Pfam" id="PF20260">
    <property type="entry name" value="PUA_4"/>
    <property type="match status" value="1"/>
</dbReference>
<evidence type="ECO:0000256" key="11">
    <source>
        <dbReference type="ARBA" id="ARBA00047944"/>
    </source>
</evidence>
<dbReference type="PIRSF" id="PIRSF015601">
    <property type="entry name" value="MTase_slr0722"/>
    <property type="match status" value="1"/>
</dbReference>
<comment type="function">
    <text evidence="10 12">Specifically methylates the N3 position of the uracil ring of uridine 1498 (m3U1498) in 16S rRNA. Acts on the fully assembled 30S ribosomal subunit.</text>
</comment>
<evidence type="ECO:0000256" key="6">
    <source>
        <dbReference type="ARBA" id="ARBA00022552"/>
    </source>
</evidence>
<evidence type="ECO:0000256" key="4">
    <source>
        <dbReference type="ARBA" id="ARBA00013673"/>
    </source>
</evidence>
<name>A0A8J6LJE4_9FIRM</name>